<dbReference type="PANTHER" id="PTHR11557:SF0">
    <property type="entry name" value="PORPHOBILINOGEN DEAMINASE"/>
    <property type="match status" value="1"/>
</dbReference>
<dbReference type="InterPro" id="IPR022418">
    <property type="entry name" value="Porphobilinogen_deaminase_C"/>
</dbReference>
<evidence type="ECO:0000256" key="6">
    <source>
        <dbReference type="ARBA" id="ARBA00023244"/>
    </source>
</evidence>
<proteinExistence type="inferred from homology"/>
<evidence type="ECO:0000259" key="9">
    <source>
        <dbReference type="Pfam" id="PF01379"/>
    </source>
</evidence>
<reference evidence="11 12" key="1">
    <citation type="submission" date="2020-10" db="EMBL/GenBank/DDBJ databases">
        <title>Wide distribution of Phycisphaera-like planctomycetes from WD2101 soil group in peatlands and genome analysis of the first cultivated representative.</title>
        <authorList>
            <person name="Dedysh S.N."/>
            <person name="Beletsky A.V."/>
            <person name="Ivanova A."/>
            <person name="Kulichevskaya I.S."/>
            <person name="Suzina N.E."/>
            <person name="Philippov D.A."/>
            <person name="Rakitin A.L."/>
            <person name="Mardanov A.V."/>
            <person name="Ravin N.V."/>
        </authorList>
    </citation>
    <scope>NUCLEOTIDE SEQUENCE [LARGE SCALE GENOMIC DNA]</scope>
    <source>
        <strain evidence="11 12">M1803</strain>
    </source>
</reference>
<dbReference type="PRINTS" id="PR00151">
    <property type="entry name" value="PORPHBDMNASE"/>
</dbReference>
<evidence type="ECO:0000259" key="10">
    <source>
        <dbReference type="Pfam" id="PF03900"/>
    </source>
</evidence>
<dbReference type="SUPFAM" id="SSF54782">
    <property type="entry name" value="Porphobilinogen deaminase (hydroxymethylbilane synthase), C-terminal domain"/>
    <property type="match status" value="1"/>
</dbReference>
<keyword evidence="12" id="KW-1185">Reference proteome</keyword>
<evidence type="ECO:0000256" key="2">
    <source>
        <dbReference type="ARBA" id="ARBA00004735"/>
    </source>
</evidence>
<comment type="similarity">
    <text evidence="3 8">Belongs to the HMBS family.</text>
</comment>
<feature type="domain" description="Porphobilinogen deaminase C-terminal" evidence="10">
    <location>
        <begin position="241"/>
        <end position="303"/>
    </location>
</feature>
<dbReference type="InterPro" id="IPR000860">
    <property type="entry name" value="HemC"/>
</dbReference>
<evidence type="ECO:0000256" key="5">
    <source>
        <dbReference type="ARBA" id="ARBA00022679"/>
    </source>
</evidence>
<dbReference type="Pfam" id="PF01379">
    <property type="entry name" value="Porphobil_deam"/>
    <property type="match status" value="1"/>
</dbReference>
<evidence type="ECO:0000313" key="12">
    <source>
        <dbReference type="Proteomes" id="UP000593765"/>
    </source>
</evidence>
<comment type="catalytic activity">
    <reaction evidence="7 8">
        <text>4 porphobilinogen + H2O = hydroxymethylbilane + 4 NH4(+)</text>
        <dbReference type="Rhea" id="RHEA:13185"/>
        <dbReference type="ChEBI" id="CHEBI:15377"/>
        <dbReference type="ChEBI" id="CHEBI:28938"/>
        <dbReference type="ChEBI" id="CHEBI:57845"/>
        <dbReference type="ChEBI" id="CHEBI:58126"/>
        <dbReference type="EC" id="2.5.1.61"/>
    </reaction>
</comment>
<keyword evidence="5 8" id="KW-0808">Transferase</keyword>
<dbReference type="Proteomes" id="UP000593765">
    <property type="component" value="Chromosome"/>
</dbReference>
<feature type="modified residue" description="S-(dipyrrolylmethanemethyl)cysteine" evidence="8">
    <location>
        <position position="257"/>
    </location>
</feature>
<comment type="function">
    <text evidence="1 8">Tetrapolymerization of the monopyrrole PBG into the hydroxymethylbilane pre-uroporphyrinogen in several discrete steps.</text>
</comment>
<dbReference type="InterPro" id="IPR022417">
    <property type="entry name" value="Porphobilin_deaminase_N"/>
</dbReference>
<dbReference type="PIRSF" id="PIRSF001438">
    <property type="entry name" value="4pyrrol_synth_OHMeBilane_synth"/>
    <property type="match status" value="1"/>
</dbReference>
<dbReference type="Gene3D" id="3.30.160.40">
    <property type="entry name" value="Porphobilinogen deaminase, C-terminal domain"/>
    <property type="match status" value="1"/>
</dbReference>
<feature type="domain" description="Porphobilinogen deaminase N-terminal" evidence="9">
    <location>
        <begin position="16"/>
        <end position="227"/>
    </location>
</feature>
<comment type="miscellaneous">
    <text evidence="8">The porphobilinogen subunits are added to the dipyrromethane group.</text>
</comment>
<dbReference type="SUPFAM" id="SSF53850">
    <property type="entry name" value="Periplasmic binding protein-like II"/>
    <property type="match status" value="1"/>
</dbReference>
<gene>
    <name evidence="8 11" type="primary">hemC</name>
    <name evidence="11" type="ORF">IPV69_26060</name>
</gene>
<dbReference type="GO" id="GO:0006782">
    <property type="term" value="P:protoporphyrinogen IX biosynthetic process"/>
    <property type="evidence" value="ECO:0007669"/>
    <property type="project" value="UniProtKB-UniRule"/>
</dbReference>
<dbReference type="Pfam" id="PF03900">
    <property type="entry name" value="Porphobil_deamC"/>
    <property type="match status" value="1"/>
</dbReference>
<organism evidence="11 12">
    <name type="scientific">Humisphaera borealis</name>
    <dbReference type="NCBI Taxonomy" id="2807512"/>
    <lineage>
        <taxon>Bacteria</taxon>
        <taxon>Pseudomonadati</taxon>
        <taxon>Planctomycetota</taxon>
        <taxon>Phycisphaerae</taxon>
        <taxon>Tepidisphaerales</taxon>
        <taxon>Tepidisphaeraceae</taxon>
        <taxon>Humisphaera</taxon>
    </lineage>
</organism>
<dbReference type="GO" id="GO:0005737">
    <property type="term" value="C:cytoplasm"/>
    <property type="evidence" value="ECO:0007669"/>
    <property type="project" value="UniProtKB-UniRule"/>
</dbReference>
<comment type="subunit">
    <text evidence="4 8">Monomer.</text>
</comment>
<comment type="pathway">
    <text evidence="2">Porphyrin-containing compound metabolism; protoporphyrin-IX biosynthesis; coproporphyrinogen-III from 5-aminolevulinate: step 2/4.</text>
</comment>
<dbReference type="EMBL" id="CP063458">
    <property type="protein sequence ID" value="QOV89614.1"/>
    <property type="molecule type" value="Genomic_DNA"/>
</dbReference>
<dbReference type="InterPro" id="IPR036803">
    <property type="entry name" value="Porphobilinogen_deaminase_C_sf"/>
</dbReference>
<sequence length="321" mass="34418">MTIGAPNHNPQPDLTLRLGTRGSMLARAQSGWVARQIEARNPGVRVELVIISTSGDQITDKPLHAFGGKGLFTKELEQALLAGSVDFAVHSFKDVPVTMPLVDIAELVIAAVPPREDPTDAWASLKSKSFRDLPAGAKVGTGSLRRRSQILHHRPDLLVEPIRGNIDTRLRKLREGQYDAVVLATAGLKRGGVMDETWMTPIDTADMLPAPGQGALALQCRQDAEVTRRILGSMHDVATAACVELEREIVRQLEGDCHSPIAALATINGDRVLLRSAVGGRDGIPPVAFALSEAPVNEASSAVVAVMNDLQKQGARQRLLA</sequence>
<accession>A0A7M2WWC0</accession>
<dbReference type="PROSITE" id="PS00533">
    <property type="entry name" value="PORPHOBILINOGEN_DEAM"/>
    <property type="match status" value="1"/>
</dbReference>
<name>A0A7M2WWC0_9BACT</name>
<dbReference type="FunFam" id="3.40.190.10:FF:000005">
    <property type="entry name" value="Porphobilinogen deaminase"/>
    <property type="match status" value="1"/>
</dbReference>
<dbReference type="NCBIfam" id="TIGR00212">
    <property type="entry name" value="hemC"/>
    <property type="match status" value="1"/>
</dbReference>
<comment type="cofactor">
    <cofactor evidence="8">
        <name>dipyrromethane</name>
        <dbReference type="ChEBI" id="CHEBI:60342"/>
    </cofactor>
    <text evidence="8">Binds 1 dipyrromethane group covalently.</text>
</comment>
<dbReference type="InterPro" id="IPR022419">
    <property type="entry name" value="Porphobilin_deaminase_cofac_BS"/>
</dbReference>
<dbReference type="AlphaFoldDB" id="A0A7M2WWC0"/>
<evidence type="ECO:0000256" key="8">
    <source>
        <dbReference type="HAMAP-Rule" id="MF_00260"/>
    </source>
</evidence>
<evidence type="ECO:0000313" key="11">
    <source>
        <dbReference type="EMBL" id="QOV89614.1"/>
    </source>
</evidence>
<evidence type="ECO:0000256" key="3">
    <source>
        <dbReference type="ARBA" id="ARBA00005638"/>
    </source>
</evidence>
<dbReference type="HAMAP" id="MF_00260">
    <property type="entry name" value="Porphobil_deam"/>
    <property type="match status" value="1"/>
</dbReference>
<keyword evidence="6 8" id="KW-0627">Porphyrin biosynthesis</keyword>
<dbReference type="RefSeq" id="WP_206292663.1">
    <property type="nucleotide sequence ID" value="NZ_CP063458.1"/>
</dbReference>
<dbReference type="GO" id="GO:0004418">
    <property type="term" value="F:hydroxymethylbilane synthase activity"/>
    <property type="evidence" value="ECO:0007669"/>
    <property type="project" value="UniProtKB-UniRule"/>
</dbReference>
<dbReference type="EC" id="2.5.1.61" evidence="8"/>
<protein>
    <recommendedName>
        <fullName evidence="8">Porphobilinogen deaminase</fullName>
        <shortName evidence="8">PBG</shortName>
        <ecNumber evidence="8">2.5.1.61</ecNumber>
    </recommendedName>
    <alternativeName>
        <fullName evidence="8">Hydroxymethylbilane synthase</fullName>
        <shortName evidence="8">HMBS</shortName>
    </alternativeName>
    <alternativeName>
        <fullName evidence="8">Pre-uroporphyrinogen synthase</fullName>
    </alternativeName>
</protein>
<dbReference type="KEGG" id="hbs:IPV69_26060"/>
<evidence type="ECO:0000256" key="7">
    <source>
        <dbReference type="ARBA" id="ARBA00048169"/>
    </source>
</evidence>
<evidence type="ECO:0000256" key="4">
    <source>
        <dbReference type="ARBA" id="ARBA00011245"/>
    </source>
</evidence>
<dbReference type="Gene3D" id="3.40.190.10">
    <property type="entry name" value="Periplasmic binding protein-like II"/>
    <property type="match status" value="2"/>
</dbReference>
<evidence type="ECO:0000256" key="1">
    <source>
        <dbReference type="ARBA" id="ARBA00002869"/>
    </source>
</evidence>
<dbReference type="PANTHER" id="PTHR11557">
    <property type="entry name" value="PORPHOBILINOGEN DEAMINASE"/>
    <property type="match status" value="1"/>
</dbReference>